<keyword evidence="2" id="KW-0813">Transport</keyword>
<dbReference type="Proteomes" id="UP000504633">
    <property type="component" value="Unplaced"/>
</dbReference>
<dbReference type="GO" id="GO:0034703">
    <property type="term" value="C:cation channel complex"/>
    <property type="evidence" value="ECO:0007669"/>
    <property type="project" value="UniProtKB-ARBA"/>
</dbReference>
<keyword evidence="8 12" id="KW-0472">Membrane</keyword>
<evidence type="ECO:0000256" key="2">
    <source>
        <dbReference type="ARBA" id="ARBA00022448"/>
    </source>
</evidence>
<dbReference type="CDD" id="cd23650">
    <property type="entry name" value="TRP_CaM_bind1"/>
    <property type="match status" value="1"/>
</dbReference>
<feature type="region of interest" description="Disordered" evidence="11">
    <location>
        <begin position="929"/>
        <end position="1253"/>
    </location>
</feature>
<evidence type="ECO:0000259" key="13">
    <source>
        <dbReference type="SMART" id="SM01420"/>
    </source>
</evidence>
<feature type="transmembrane region" description="Helical" evidence="12">
    <location>
        <begin position="458"/>
        <end position="478"/>
    </location>
</feature>
<dbReference type="OMA" id="NEGLQMD"/>
<dbReference type="SMART" id="SM01420">
    <property type="entry name" value="TRP_2"/>
    <property type="match status" value="1"/>
</dbReference>
<keyword evidence="5 12" id="KW-1133">Transmembrane helix</keyword>
<feature type="compositionally biased region" description="Basic and acidic residues" evidence="11">
    <location>
        <begin position="1089"/>
        <end position="1107"/>
    </location>
</feature>
<evidence type="ECO:0000256" key="7">
    <source>
        <dbReference type="ARBA" id="ARBA00023065"/>
    </source>
</evidence>
<keyword evidence="7" id="KW-0406">Ion transport</keyword>
<dbReference type="KEGG" id="dhe:111597842"/>
<keyword evidence="6 10" id="KW-0040">ANK repeat</keyword>
<dbReference type="InterPro" id="IPR002153">
    <property type="entry name" value="TRPC_channel"/>
</dbReference>
<keyword evidence="14" id="KW-1185">Reference proteome</keyword>
<dbReference type="GO" id="GO:0005886">
    <property type="term" value="C:plasma membrane"/>
    <property type="evidence" value="ECO:0007669"/>
    <property type="project" value="TreeGrafter"/>
</dbReference>
<proteinExistence type="predicted"/>
<evidence type="ECO:0000256" key="9">
    <source>
        <dbReference type="ARBA" id="ARBA00023303"/>
    </source>
</evidence>
<dbReference type="AlphaFoldDB" id="A0A6J1LWZ6"/>
<feature type="transmembrane region" description="Helical" evidence="12">
    <location>
        <begin position="548"/>
        <end position="570"/>
    </location>
</feature>
<dbReference type="Gene3D" id="1.25.40.20">
    <property type="entry name" value="Ankyrin repeat-containing domain"/>
    <property type="match status" value="1"/>
</dbReference>
<dbReference type="OrthoDB" id="2373987at2759"/>
<dbReference type="Pfam" id="PF00520">
    <property type="entry name" value="Ion_trans"/>
    <property type="match status" value="1"/>
</dbReference>
<dbReference type="GO" id="GO:0051480">
    <property type="term" value="P:regulation of cytosolic calcium ion concentration"/>
    <property type="evidence" value="ECO:0007669"/>
    <property type="project" value="TreeGrafter"/>
</dbReference>
<dbReference type="InterPro" id="IPR002110">
    <property type="entry name" value="Ankyrin_rpt"/>
</dbReference>
<reference evidence="15" key="1">
    <citation type="submission" date="2025-08" db="UniProtKB">
        <authorList>
            <consortium name="RefSeq"/>
        </authorList>
    </citation>
    <scope>IDENTIFICATION</scope>
    <source>
        <strain evidence="15">15085-1641.00</strain>
        <tissue evidence="15">Whole body</tissue>
    </source>
</reference>
<dbReference type="InterPro" id="IPR005821">
    <property type="entry name" value="Ion_trans_dom"/>
</dbReference>
<dbReference type="SMART" id="SM00248">
    <property type="entry name" value="ANK"/>
    <property type="match status" value="2"/>
</dbReference>
<evidence type="ECO:0000256" key="6">
    <source>
        <dbReference type="ARBA" id="ARBA00023043"/>
    </source>
</evidence>
<feature type="compositionally biased region" description="Low complexity" evidence="11">
    <location>
        <begin position="1138"/>
        <end position="1150"/>
    </location>
</feature>
<keyword evidence="3 12" id="KW-0812">Transmembrane</keyword>
<sequence>METDAEKAAGSRLDYDLMMAEEYILSDVEKNFILACERGDLPGVKKILEDYTENPSDKFNINCTDPMNRSALISAIENENFDLMVLLLENNIEVGDALLHAISEEYVEAVEELLQWEESNHKEGQPYSWESVDRSKSTFTTDITPLILAAHRNNYEILKILLDRGATLPMPHDVKCGCDECVTSQTTDSLRHSQSRINAYRALSASSLIALSSRDPVLTAFQLSWELKRLQAMESEFRAEYTEMRQAVQDFVTALLDHARTSMELEVMLNFNHEPSHEIWCPGQRQTLERLKLAIRYKQKTFVAHPNVQQLLAAIWYEGLPGFRRKQASQQLMDVIKLGCSFPIYSLKYILAPDSDGAKFMRKPFVKFITHSCSYMFFLMLLGAASLRVVQITFELLAFPWMLTMLEDWRKHERGSLPGPIELAIIMYIAALIFEELKSLYSDGLFEYIMDLWNIVDYISNMFYVTWILCRATAWIIVHRDLWFRGIDPYFPREHWHPFDPMLLSEGAFAAGMVFSYLKLVHIFSINPHLGPLQVSLGRMIIDIIKFFFIYTLVLFAFGCGLNQLLWYYAELEKNKCYHLHPDVADFDDQEKACTIWRRFSNLFETSQSLFWASFGLVDLVSFDLAGIKSFTRFWALLMFGSYSVINIIVLLNMLIAMMSNSYQIISERADTEWKFARSQLWMSYFEDGGTIPPPFNLCPNMKMLRKTLGRKRPSRTKSFMRKSMEKAQTLHDKVMKLLVRRHVTAEQRRRDDYGITEDDIIEVRQDISSLRFELLEIFTNNSWDVPDIEKKTQAAARTTKGKVMERRIMKDFQIGFVENLKQEMDENENGRDIFASLAKVIGRKKTQKGDKDWNAIARKNTFTANPIGSKRSSMQRQSQRSLRRKIIEQANEGLQMDQTQLIEFNPNLGDVTRATRVAYVKFMRKKMAADEVSVGEGEEAPNGDTEKKPDANGSKKMPAGAGGGSSMMAAAALRASVKNVDEKGTEGDKKDDKKPNDDKDKKTTDDKKSVNGKKPGDSKPDAKPQAPTAAGKPGDQKPALPATKPPTAANGAKPNEQPKSGSDVEKPNAPAPPAKPADVKPPAPKPNEAAKPEAAAKKEEAAKSEAAKPPAAAGAAAKSAAPSAPADAKPDTDKKPTTTTATPSGTKAANESSGGATPAAKPEDKKSEQKADDKKEKDANGKPGETKPAAAAGAQPSDAKPDDKKADDKKPDDKKPATAPLKPAIKVGQSSAAAGGERGKSTVTGRMISGWL</sequence>
<dbReference type="CTD" id="43542"/>
<dbReference type="PANTHER" id="PTHR10117">
    <property type="entry name" value="TRANSIENT RECEPTOR POTENTIAL CHANNEL"/>
    <property type="match status" value="1"/>
</dbReference>
<dbReference type="GeneID" id="111597842"/>
<dbReference type="SUPFAM" id="SSF48403">
    <property type="entry name" value="Ankyrin repeat"/>
    <property type="match status" value="1"/>
</dbReference>
<keyword evidence="9" id="KW-0407">Ion channel</keyword>
<feature type="transmembrane region" description="Helical" evidence="12">
    <location>
        <begin position="634"/>
        <end position="659"/>
    </location>
</feature>
<evidence type="ECO:0000256" key="12">
    <source>
        <dbReference type="SAM" id="Phobius"/>
    </source>
</evidence>
<evidence type="ECO:0000256" key="3">
    <source>
        <dbReference type="ARBA" id="ARBA00022692"/>
    </source>
</evidence>
<feature type="compositionally biased region" description="Low complexity" evidence="11">
    <location>
        <begin position="1038"/>
        <end position="1050"/>
    </location>
</feature>
<feature type="compositionally biased region" description="Basic and acidic residues" evidence="11">
    <location>
        <begin position="1200"/>
        <end position="1217"/>
    </location>
</feature>
<feature type="compositionally biased region" description="Pro residues" evidence="11">
    <location>
        <begin position="1070"/>
        <end position="1086"/>
    </location>
</feature>
<evidence type="ECO:0000256" key="4">
    <source>
        <dbReference type="ARBA" id="ARBA00022737"/>
    </source>
</evidence>
<feature type="transmembrane region" description="Helical" evidence="12">
    <location>
        <begin position="415"/>
        <end position="434"/>
    </location>
</feature>
<dbReference type="PRINTS" id="PR01097">
    <property type="entry name" value="TRNSRECEPTRP"/>
</dbReference>
<gene>
    <name evidence="15" type="primary">LOC111597842</name>
</gene>
<dbReference type="InterPro" id="IPR013555">
    <property type="entry name" value="TRP_dom"/>
</dbReference>
<dbReference type="Pfam" id="PF12796">
    <property type="entry name" value="Ank_2"/>
    <property type="match status" value="1"/>
</dbReference>
<feature type="transmembrane region" description="Helical" evidence="12">
    <location>
        <begin position="609"/>
        <end position="627"/>
    </location>
</feature>
<accession>A0A6J1LWZ6</accession>
<evidence type="ECO:0000256" key="11">
    <source>
        <dbReference type="SAM" id="MobiDB-lite"/>
    </source>
</evidence>
<feature type="transmembrane region" description="Helical" evidence="12">
    <location>
        <begin position="375"/>
        <end position="403"/>
    </location>
</feature>
<evidence type="ECO:0000256" key="10">
    <source>
        <dbReference type="PROSITE-ProRule" id="PRU00023"/>
    </source>
</evidence>
<feature type="repeat" description="ANK" evidence="10">
    <location>
        <begin position="141"/>
        <end position="173"/>
    </location>
</feature>
<dbReference type="Pfam" id="PF00023">
    <property type="entry name" value="Ank"/>
    <property type="match status" value="1"/>
</dbReference>
<dbReference type="Pfam" id="PF08344">
    <property type="entry name" value="TRP_2"/>
    <property type="match status" value="1"/>
</dbReference>
<organism evidence="14 15">
    <name type="scientific">Drosophila hydei</name>
    <name type="common">Fruit fly</name>
    <dbReference type="NCBI Taxonomy" id="7224"/>
    <lineage>
        <taxon>Eukaryota</taxon>
        <taxon>Metazoa</taxon>
        <taxon>Ecdysozoa</taxon>
        <taxon>Arthropoda</taxon>
        <taxon>Hexapoda</taxon>
        <taxon>Insecta</taxon>
        <taxon>Pterygota</taxon>
        <taxon>Neoptera</taxon>
        <taxon>Endopterygota</taxon>
        <taxon>Diptera</taxon>
        <taxon>Brachycera</taxon>
        <taxon>Muscomorpha</taxon>
        <taxon>Ephydroidea</taxon>
        <taxon>Drosophilidae</taxon>
        <taxon>Drosophila</taxon>
    </lineage>
</organism>
<evidence type="ECO:0000313" key="14">
    <source>
        <dbReference type="Proteomes" id="UP000504633"/>
    </source>
</evidence>
<feature type="compositionally biased region" description="Basic and acidic residues" evidence="11">
    <location>
        <begin position="980"/>
        <end position="1023"/>
    </location>
</feature>
<name>A0A6J1LWZ6_DROHY</name>
<evidence type="ECO:0000256" key="1">
    <source>
        <dbReference type="ARBA" id="ARBA00004141"/>
    </source>
</evidence>
<dbReference type="FunFam" id="1.25.40.20:FF:000402">
    <property type="entry name" value="Transient receptor potential channel"/>
    <property type="match status" value="1"/>
</dbReference>
<keyword evidence="4" id="KW-0677">Repeat</keyword>
<feature type="compositionally biased region" description="Basic and acidic residues" evidence="11">
    <location>
        <begin position="1162"/>
        <end position="1181"/>
    </location>
</feature>
<keyword evidence="15" id="KW-0675">Receptor</keyword>
<feature type="compositionally biased region" description="Low complexity" evidence="11">
    <location>
        <begin position="1182"/>
        <end position="1199"/>
    </location>
</feature>
<dbReference type="PROSITE" id="PS50297">
    <property type="entry name" value="ANK_REP_REGION"/>
    <property type="match status" value="1"/>
</dbReference>
<dbReference type="NCBIfam" id="TIGR00870">
    <property type="entry name" value="trp"/>
    <property type="match status" value="1"/>
</dbReference>
<evidence type="ECO:0000313" key="15">
    <source>
        <dbReference type="RefSeq" id="XP_023168516.2"/>
    </source>
</evidence>
<comment type="subcellular location">
    <subcellularLocation>
        <location evidence="1">Membrane</location>
        <topology evidence="1">Multi-pass membrane protein</topology>
    </subcellularLocation>
</comment>
<dbReference type="InterPro" id="IPR036770">
    <property type="entry name" value="Ankyrin_rpt-contain_sf"/>
</dbReference>
<feature type="compositionally biased region" description="Low complexity" evidence="11">
    <location>
        <begin position="1108"/>
        <end position="1128"/>
    </location>
</feature>
<dbReference type="GO" id="GO:0015279">
    <property type="term" value="F:store-operated calcium channel activity"/>
    <property type="evidence" value="ECO:0007669"/>
    <property type="project" value="TreeGrafter"/>
</dbReference>
<dbReference type="RefSeq" id="XP_023168516.2">
    <property type="nucleotide sequence ID" value="XM_023312748.2"/>
</dbReference>
<protein>
    <submittedName>
        <fullName evidence="15">Transient receptor potential protein</fullName>
    </submittedName>
</protein>
<dbReference type="PANTHER" id="PTHR10117:SF51">
    <property type="entry name" value="TRANSIENT RECEPTOR POTENTIAL PROTEIN"/>
    <property type="match status" value="1"/>
</dbReference>
<dbReference type="PROSITE" id="PS50088">
    <property type="entry name" value="ANK_REPEAT"/>
    <property type="match status" value="1"/>
</dbReference>
<feature type="domain" description="Transient receptor ion channel" evidence="13">
    <location>
        <begin position="176"/>
        <end position="238"/>
    </location>
</feature>
<evidence type="ECO:0000256" key="5">
    <source>
        <dbReference type="ARBA" id="ARBA00022989"/>
    </source>
</evidence>
<dbReference type="GO" id="GO:0070679">
    <property type="term" value="F:inositol 1,4,5 trisphosphate binding"/>
    <property type="evidence" value="ECO:0007669"/>
    <property type="project" value="TreeGrafter"/>
</dbReference>
<evidence type="ECO:0000256" key="8">
    <source>
        <dbReference type="ARBA" id="ARBA00023136"/>
    </source>
</evidence>